<evidence type="ECO:0000313" key="2">
    <source>
        <dbReference type="EMBL" id="NJA90148.1"/>
    </source>
</evidence>
<name>A0ABX0WK92_9RHOO</name>
<dbReference type="SUPFAM" id="SSF52980">
    <property type="entry name" value="Restriction endonuclease-like"/>
    <property type="match status" value="1"/>
</dbReference>
<reference evidence="3" key="1">
    <citation type="submission" date="2020-03" db="EMBL/GenBank/DDBJ databases">
        <title>Whole-genome sequence of the purple nonsulfur bacterium Rhodocyclus tenuis DSM112.</title>
        <authorList>
            <person name="Kyndt J.A."/>
            <person name="Meyer T.E."/>
        </authorList>
    </citation>
    <scope>NUCLEOTIDE SEQUENCE [LARGE SCALE GENOMIC DNA]</scope>
    <source>
        <strain evidence="3">DSM 112</strain>
    </source>
</reference>
<dbReference type="Proteomes" id="UP000720344">
    <property type="component" value="Unassembled WGS sequence"/>
</dbReference>
<dbReference type="Gene3D" id="3.40.960.10">
    <property type="entry name" value="VSR Endonuclease"/>
    <property type="match status" value="1"/>
</dbReference>
<sequence length="94" mass="10693">MVFVRRRKVIFVHCCFWHGHENCRLARTPKSNLAILNREGGAKQGARPTRYTDTVRAWLDGPSDLGVSDARSRSTQKPSIGLPRPAAREITRYM</sequence>
<gene>
    <name evidence="2" type="ORF">HCX48_13085</name>
</gene>
<keyword evidence="3" id="KW-1185">Reference proteome</keyword>
<dbReference type="InterPro" id="IPR011335">
    <property type="entry name" value="Restrct_endonuc-II-like"/>
</dbReference>
<comment type="caution">
    <text evidence="2">The sequence shown here is derived from an EMBL/GenBank/DDBJ whole genome shotgun (WGS) entry which is preliminary data.</text>
</comment>
<evidence type="ECO:0000313" key="3">
    <source>
        <dbReference type="Proteomes" id="UP000720344"/>
    </source>
</evidence>
<accession>A0ABX0WK92</accession>
<protein>
    <recommendedName>
        <fullName evidence="4">Very short patch repair endonuclease</fullName>
    </recommendedName>
</protein>
<evidence type="ECO:0008006" key="4">
    <source>
        <dbReference type="Google" id="ProtNLM"/>
    </source>
</evidence>
<evidence type="ECO:0000256" key="1">
    <source>
        <dbReference type="SAM" id="MobiDB-lite"/>
    </source>
</evidence>
<dbReference type="EMBL" id="JAATWB010000013">
    <property type="protein sequence ID" value="NJA90148.1"/>
    <property type="molecule type" value="Genomic_DNA"/>
</dbReference>
<feature type="region of interest" description="Disordered" evidence="1">
    <location>
        <begin position="61"/>
        <end position="85"/>
    </location>
</feature>
<proteinExistence type="predicted"/>
<organism evidence="2 3">
    <name type="scientific">Rhodocyclus gracilis</name>
    <dbReference type="NCBI Taxonomy" id="2929842"/>
    <lineage>
        <taxon>Bacteria</taxon>
        <taxon>Pseudomonadati</taxon>
        <taxon>Pseudomonadota</taxon>
        <taxon>Betaproteobacteria</taxon>
        <taxon>Rhodocyclales</taxon>
        <taxon>Rhodocyclaceae</taxon>
        <taxon>Rhodocyclus</taxon>
    </lineage>
</organism>